<feature type="transmembrane region" description="Helical" evidence="7">
    <location>
        <begin position="236"/>
        <end position="258"/>
    </location>
</feature>
<keyword evidence="4 7" id="KW-1133">Transmembrane helix</keyword>
<proteinExistence type="inferred from homology"/>
<reference evidence="8 9" key="1">
    <citation type="submission" date="2024-11" db="EMBL/GenBank/DDBJ databases">
        <title>Chromosome-level genome assembly of the freshwater bivalve Anodonta woodiana.</title>
        <authorList>
            <person name="Chen X."/>
        </authorList>
    </citation>
    <scope>NUCLEOTIDE SEQUENCE [LARGE SCALE GENOMIC DNA]</scope>
    <source>
        <strain evidence="8">MN2024</strain>
        <tissue evidence="8">Gills</tissue>
    </source>
</reference>
<keyword evidence="6" id="KW-1015">Disulfide bond</keyword>
<dbReference type="Gene3D" id="1.10.1450.10">
    <property type="entry name" value="Tetraspanin"/>
    <property type="match status" value="1"/>
</dbReference>
<comment type="similarity">
    <text evidence="2 7">Belongs to the tetraspanin (TM4SF) family.</text>
</comment>
<dbReference type="PRINTS" id="PR00259">
    <property type="entry name" value="TMFOUR"/>
</dbReference>
<dbReference type="PANTHER" id="PTHR19282:SF544">
    <property type="entry name" value="TETRASPANIN"/>
    <property type="match status" value="1"/>
</dbReference>
<dbReference type="InterPro" id="IPR008952">
    <property type="entry name" value="Tetraspanin_EC2_sf"/>
</dbReference>
<feature type="transmembrane region" description="Helical" evidence="7">
    <location>
        <begin position="20"/>
        <end position="42"/>
    </location>
</feature>
<dbReference type="InterPro" id="IPR018499">
    <property type="entry name" value="Tetraspanin/Peripherin"/>
</dbReference>
<evidence type="ECO:0000313" key="9">
    <source>
        <dbReference type="Proteomes" id="UP001634394"/>
    </source>
</evidence>
<dbReference type="Proteomes" id="UP001634394">
    <property type="component" value="Unassembled WGS sequence"/>
</dbReference>
<comment type="subcellular location">
    <subcellularLocation>
        <location evidence="1 7">Membrane</location>
        <topology evidence="1 7">Multi-pass membrane protein</topology>
    </subcellularLocation>
</comment>
<evidence type="ECO:0000256" key="5">
    <source>
        <dbReference type="ARBA" id="ARBA00023136"/>
    </source>
</evidence>
<dbReference type="SUPFAM" id="SSF48652">
    <property type="entry name" value="Tetraspanin"/>
    <property type="match status" value="1"/>
</dbReference>
<keyword evidence="3 7" id="KW-0812">Transmembrane</keyword>
<keyword evidence="9" id="KW-1185">Reference proteome</keyword>
<evidence type="ECO:0000256" key="2">
    <source>
        <dbReference type="ARBA" id="ARBA00006840"/>
    </source>
</evidence>
<evidence type="ECO:0000313" key="8">
    <source>
        <dbReference type="EMBL" id="KAL3865084.1"/>
    </source>
</evidence>
<keyword evidence="5 7" id="KW-0472">Membrane</keyword>
<feature type="transmembrane region" description="Helical" evidence="7">
    <location>
        <begin position="94"/>
        <end position="116"/>
    </location>
</feature>
<feature type="disulfide bond" evidence="6">
    <location>
        <begin position="153"/>
        <end position="186"/>
    </location>
</feature>
<accession>A0ABD3VU03</accession>
<protein>
    <recommendedName>
        <fullName evidence="7">Tetraspanin</fullName>
    </recommendedName>
</protein>
<dbReference type="EMBL" id="JBJQND010000010">
    <property type="protein sequence ID" value="KAL3865084.1"/>
    <property type="molecule type" value="Genomic_DNA"/>
</dbReference>
<dbReference type="GO" id="GO:0016020">
    <property type="term" value="C:membrane"/>
    <property type="evidence" value="ECO:0007669"/>
    <property type="project" value="UniProtKB-SubCell"/>
</dbReference>
<evidence type="ECO:0000256" key="6">
    <source>
        <dbReference type="PIRSR" id="PIRSR002419-1"/>
    </source>
</evidence>
<feature type="transmembrane region" description="Helical" evidence="7">
    <location>
        <begin position="62"/>
        <end position="82"/>
    </location>
</feature>
<dbReference type="PANTHER" id="PTHR19282">
    <property type="entry name" value="TETRASPANIN"/>
    <property type="match status" value="1"/>
</dbReference>
<dbReference type="InterPro" id="IPR000301">
    <property type="entry name" value="Tetraspanin_animals"/>
</dbReference>
<dbReference type="PIRSF" id="PIRSF002419">
    <property type="entry name" value="Tetraspanin"/>
    <property type="match status" value="1"/>
</dbReference>
<feature type="disulfide bond" evidence="6">
    <location>
        <begin position="154"/>
        <end position="170"/>
    </location>
</feature>
<dbReference type="AlphaFoldDB" id="A0ABD3VU03"/>
<sequence length="274" mass="31267">MACCAKDDTFVSPFVKYILFLFNFLFWLCGGLMMGVGVWAYIEKNKYYFQEVTSIYDIMLDISIVLIIIGGVVFILGFSGCIGALRENICLLRIFYGVIILIFLGEVTIAVIAFVLRDQVKTWITDILKEGMIERYHDDEEALMDWFQENIKCCGINDYKDWNKNRYFNCTDDNHSALKCVVPYSCCKDPDEMTPGVNNILCGKGALKEDLSKVNKINTIGCVDALMQLAERNLPIIGGIVIGIAVPQLLAICLSRLLEGQIQDQRERWRNYRR</sequence>
<evidence type="ECO:0000256" key="1">
    <source>
        <dbReference type="ARBA" id="ARBA00004141"/>
    </source>
</evidence>
<gene>
    <name evidence="8" type="ORF">ACJMK2_006715</name>
</gene>
<evidence type="ECO:0000256" key="3">
    <source>
        <dbReference type="ARBA" id="ARBA00022692"/>
    </source>
</evidence>
<evidence type="ECO:0000256" key="4">
    <source>
        <dbReference type="ARBA" id="ARBA00022989"/>
    </source>
</evidence>
<organism evidence="8 9">
    <name type="scientific">Sinanodonta woodiana</name>
    <name type="common">Chinese pond mussel</name>
    <name type="synonym">Anodonta woodiana</name>
    <dbReference type="NCBI Taxonomy" id="1069815"/>
    <lineage>
        <taxon>Eukaryota</taxon>
        <taxon>Metazoa</taxon>
        <taxon>Spiralia</taxon>
        <taxon>Lophotrochozoa</taxon>
        <taxon>Mollusca</taxon>
        <taxon>Bivalvia</taxon>
        <taxon>Autobranchia</taxon>
        <taxon>Heteroconchia</taxon>
        <taxon>Palaeoheterodonta</taxon>
        <taxon>Unionida</taxon>
        <taxon>Unionoidea</taxon>
        <taxon>Unionidae</taxon>
        <taxon>Unioninae</taxon>
        <taxon>Sinanodonta</taxon>
    </lineage>
</organism>
<name>A0ABD3VU03_SINWO</name>
<evidence type="ECO:0000256" key="7">
    <source>
        <dbReference type="RuleBase" id="RU361218"/>
    </source>
</evidence>
<dbReference type="Pfam" id="PF00335">
    <property type="entry name" value="Tetraspanin"/>
    <property type="match status" value="1"/>
</dbReference>
<comment type="caution">
    <text evidence="8">The sequence shown here is derived from an EMBL/GenBank/DDBJ whole genome shotgun (WGS) entry which is preliminary data.</text>
</comment>